<feature type="signal peptide" evidence="2">
    <location>
        <begin position="1"/>
        <end position="19"/>
    </location>
</feature>
<accession>M5U9D0</accession>
<sequence length="711" mass="80563">MFRTCLALCAIVLCSELFAEQIQCDLRVPNKTNRENVQLNNGTVEIHGSALIEIVPQSKVSEGDWAIEFETFCVGGVEQMTLAPVFGKSTSPDSASEDATPENQTSTPRSLPPFMHSETFRPHVAILEESKGFHLAGVDVLRLDLMMKGDAALQIRNVRLRRPQESDLETDDHFSAYAADPELLNAYLSRTFASKITGVNVGISDIQITGTVSNHRTGVTLGDIPMETLLGDESPYRELIDIDIQNDGSFDVSVPRTTLVEGRRVDRLTDRWQLFHDGPSGNVAISHAHYADTVACRHSELPPAKPSSKKGLGGWSAQRSRALQNELKDLGITAVTVNVSGLHQYVSTRPHPNHTQFSWQGRDYYANERALQKLDLTFREAAENNVMVSAILLISNPDNSRDEDLQRLRHPDADPSGVYAMPAVTSSEGIDYYGAILNLMAERWSRDDGIHGRVHHWIVHNEVDFGWVWTNAGRKSDLAYMDLYQRSMRMTDLIVRQYDPHARTWISLTHHWAERGNEYGYGSKRMLDLLVQFCQTEGNFPWGLAYHPYPQSLFHPRTWQDHLATYQFDTPKITPKNLEVLDAYMKLPKNRYHGSVRPVHLSENGFNSKDYSDAAQQDQAAGMALAWKKIQSLSSIEVWHYHNWIDNRHEGGLRIGLRKFPDDQNDPLGKKQIWNLYRALGTTQEDAVADRYLRLIGVDSWEEILHRQKIQ</sequence>
<feature type="domain" description="DUF5722" evidence="3">
    <location>
        <begin position="304"/>
        <end position="704"/>
    </location>
</feature>
<reference evidence="4 5" key="1">
    <citation type="journal article" date="2013" name="Mar. Genomics">
        <title>Expression of sulfatases in Rhodopirellula baltica and the diversity of sulfatases in the genus Rhodopirellula.</title>
        <authorList>
            <person name="Wegner C.E."/>
            <person name="Richter-Heitmann T."/>
            <person name="Klindworth A."/>
            <person name="Klockow C."/>
            <person name="Richter M."/>
            <person name="Achstetter T."/>
            <person name="Glockner F.O."/>
            <person name="Harder J."/>
        </authorList>
    </citation>
    <scope>NUCLEOTIDE SEQUENCE [LARGE SCALE GENOMIC DNA]</scope>
    <source>
        <strain evidence="4 5">SM41</strain>
    </source>
</reference>
<dbReference type="AlphaFoldDB" id="M5U9D0"/>
<protein>
    <submittedName>
        <fullName evidence="4">Putative secreted protein</fullName>
    </submittedName>
</protein>
<evidence type="ECO:0000313" key="4">
    <source>
        <dbReference type="EMBL" id="EMI58057.1"/>
    </source>
</evidence>
<keyword evidence="2" id="KW-0732">Signal</keyword>
<evidence type="ECO:0000313" key="5">
    <source>
        <dbReference type="Proteomes" id="UP000011885"/>
    </source>
</evidence>
<dbReference type="InterPro" id="IPR043780">
    <property type="entry name" value="DUF5722"/>
</dbReference>
<dbReference type="InterPro" id="IPR017853">
    <property type="entry name" value="GH"/>
</dbReference>
<dbReference type="PATRIC" id="fig|1263870.3.peg.527"/>
<proteinExistence type="predicted"/>
<dbReference type="Gene3D" id="3.20.20.80">
    <property type="entry name" value="Glycosidases"/>
    <property type="match status" value="1"/>
</dbReference>
<gene>
    <name evidence="4" type="ORF">RSSM_00482</name>
</gene>
<dbReference type="OrthoDB" id="175224at2"/>
<keyword evidence="5" id="KW-1185">Reference proteome</keyword>
<evidence type="ECO:0000256" key="1">
    <source>
        <dbReference type="SAM" id="MobiDB-lite"/>
    </source>
</evidence>
<feature type="region of interest" description="Disordered" evidence="1">
    <location>
        <begin position="86"/>
        <end position="116"/>
    </location>
</feature>
<comment type="caution">
    <text evidence="4">The sequence shown here is derived from an EMBL/GenBank/DDBJ whole genome shotgun (WGS) entry which is preliminary data.</text>
</comment>
<dbReference type="Proteomes" id="UP000011885">
    <property type="component" value="Unassembled WGS sequence"/>
</dbReference>
<dbReference type="Pfam" id="PF18989">
    <property type="entry name" value="DUF5722"/>
    <property type="match status" value="1"/>
</dbReference>
<evidence type="ECO:0000259" key="3">
    <source>
        <dbReference type="Pfam" id="PF18989"/>
    </source>
</evidence>
<dbReference type="SUPFAM" id="SSF51445">
    <property type="entry name" value="(Trans)glycosidases"/>
    <property type="match status" value="1"/>
</dbReference>
<organism evidence="4 5">
    <name type="scientific">Rhodopirellula sallentina SM41</name>
    <dbReference type="NCBI Taxonomy" id="1263870"/>
    <lineage>
        <taxon>Bacteria</taxon>
        <taxon>Pseudomonadati</taxon>
        <taxon>Planctomycetota</taxon>
        <taxon>Planctomycetia</taxon>
        <taxon>Pirellulales</taxon>
        <taxon>Pirellulaceae</taxon>
        <taxon>Rhodopirellula</taxon>
    </lineage>
</organism>
<dbReference type="EMBL" id="ANOH01000047">
    <property type="protein sequence ID" value="EMI58057.1"/>
    <property type="molecule type" value="Genomic_DNA"/>
</dbReference>
<name>M5U9D0_9BACT</name>
<feature type="chain" id="PRO_5004073025" evidence="2">
    <location>
        <begin position="20"/>
        <end position="711"/>
    </location>
</feature>
<evidence type="ECO:0000256" key="2">
    <source>
        <dbReference type="SAM" id="SignalP"/>
    </source>
</evidence>